<keyword evidence="1" id="KW-0472">Membrane</keyword>
<evidence type="ECO:0000256" key="1">
    <source>
        <dbReference type="SAM" id="Phobius"/>
    </source>
</evidence>
<evidence type="ECO:0000313" key="3">
    <source>
        <dbReference type="Proteomes" id="UP000651852"/>
    </source>
</evidence>
<feature type="transmembrane region" description="Helical" evidence="1">
    <location>
        <begin position="30"/>
        <end position="57"/>
    </location>
</feature>
<proteinExistence type="predicted"/>
<evidence type="ECO:0000313" key="2">
    <source>
        <dbReference type="EMBL" id="MBC3951382.1"/>
    </source>
</evidence>
<reference evidence="2 3" key="1">
    <citation type="submission" date="2020-08" db="EMBL/GenBank/DDBJ databases">
        <title>Putative novel bacterial strains isolated from necrotic wheat leaf tissues caused by Xanthomonas translucens.</title>
        <authorList>
            <person name="Tambong J.T."/>
        </authorList>
    </citation>
    <scope>NUCLEOTIDE SEQUENCE [LARGE SCALE GENOMIC DNA]</scope>
    <source>
        <strain evidence="2 3">DOAB 1069</strain>
    </source>
</reference>
<dbReference type="Proteomes" id="UP000651852">
    <property type="component" value="Unassembled WGS sequence"/>
</dbReference>
<keyword evidence="1" id="KW-0812">Transmembrane</keyword>
<comment type="caution">
    <text evidence="2">The sequence shown here is derived from an EMBL/GenBank/DDBJ whole genome shotgun (WGS) entry which is preliminary data.</text>
</comment>
<dbReference type="EMBL" id="JACONW010000080">
    <property type="protein sequence ID" value="MBC3951382.1"/>
    <property type="molecule type" value="Genomic_DNA"/>
</dbReference>
<sequence>MLHSVLAAAFGVQGGRNRERDFTRGKPMHFAIIGLAFTLLLTGLLFGAVQLILYFALS</sequence>
<dbReference type="InterPro" id="IPR021344">
    <property type="entry name" value="DUF2970"/>
</dbReference>
<protein>
    <submittedName>
        <fullName evidence="2">DUF2970 domain-containing protein</fullName>
    </submittedName>
</protein>
<accession>A0ABR7B2L2</accession>
<dbReference type="RefSeq" id="WP_187522135.1">
    <property type="nucleotide sequence ID" value="NZ_JACONW010000080.1"/>
</dbReference>
<dbReference type="Pfam" id="PF11174">
    <property type="entry name" value="DUF2970"/>
    <property type="match status" value="1"/>
</dbReference>
<organism evidence="2 3">
    <name type="scientific">Pseudomonas folii</name>
    <dbReference type="NCBI Taxonomy" id="2762593"/>
    <lineage>
        <taxon>Bacteria</taxon>
        <taxon>Pseudomonadati</taxon>
        <taxon>Pseudomonadota</taxon>
        <taxon>Gammaproteobacteria</taxon>
        <taxon>Pseudomonadales</taxon>
        <taxon>Pseudomonadaceae</taxon>
        <taxon>Pseudomonas</taxon>
    </lineage>
</organism>
<keyword evidence="3" id="KW-1185">Reference proteome</keyword>
<keyword evidence="1" id="KW-1133">Transmembrane helix</keyword>
<name>A0ABR7B2L2_9PSED</name>
<gene>
    <name evidence="2" type="ORF">H8S59_16560</name>
</gene>